<dbReference type="Pfam" id="PF11911">
    <property type="entry name" value="DUF3429"/>
    <property type="match status" value="1"/>
</dbReference>
<feature type="region of interest" description="Disordered" evidence="1">
    <location>
        <begin position="77"/>
        <end position="113"/>
    </location>
</feature>
<feature type="transmembrane region" description="Helical" evidence="2">
    <location>
        <begin position="141"/>
        <end position="164"/>
    </location>
</feature>
<feature type="compositionally biased region" description="Low complexity" evidence="1">
    <location>
        <begin position="1"/>
        <end position="17"/>
    </location>
</feature>
<keyword evidence="2" id="KW-1133">Transmembrane helix</keyword>
<evidence type="ECO:0000313" key="3">
    <source>
        <dbReference type="EMBL" id="TGZ83283.1"/>
    </source>
</evidence>
<dbReference type="AlphaFoldDB" id="A0A4S2N2K8"/>
<proteinExistence type="predicted"/>
<keyword evidence="2" id="KW-0472">Membrane</keyword>
<gene>
    <name evidence="3" type="ORF">EX30DRAFT_152253</name>
</gene>
<dbReference type="EMBL" id="ML220114">
    <property type="protein sequence ID" value="TGZ83283.1"/>
    <property type="molecule type" value="Genomic_DNA"/>
</dbReference>
<feature type="transmembrane region" description="Helical" evidence="2">
    <location>
        <begin position="195"/>
        <end position="215"/>
    </location>
</feature>
<dbReference type="PANTHER" id="PTHR15887">
    <property type="entry name" value="TRANSMEMBRANE PROTEIN 69"/>
    <property type="match status" value="1"/>
</dbReference>
<feature type="transmembrane region" description="Helical" evidence="2">
    <location>
        <begin position="227"/>
        <end position="255"/>
    </location>
</feature>
<organism evidence="3 4">
    <name type="scientific">Ascodesmis nigricans</name>
    <dbReference type="NCBI Taxonomy" id="341454"/>
    <lineage>
        <taxon>Eukaryota</taxon>
        <taxon>Fungi</taxon>
        <taxon>Dikarya</taxon>
        <taxon>Ascomycota</taxon>
        <taxon>Pezizomycotina</taxon>
        <taxon>Pezizomycetes</taxon>
        <taxon>Pezizales</taxon>
        <taxon>Ascodesmidaceae</taxon>
        <taxon>Ascodesmis</taxon>
    </lineage>
</organism>
<keyword evidence="4" id="KW-1185">Reference proteome</keyword>
<dbReference type="InterPro" id="IPR021836">
    <property type="entry name" value="DUF3429"/>
</dbReference>
<keyword evidence="2" id="KW-0812">Transmembrane</keyword>
<dbReference type="Proteomes" id="UP000298138">
    <property type="component" value="Unassembled WGS sequence"/>
</dbReference>
<dbReference type="PANTHER" id="PTHR15887:SF1">
    <property type="entry name" value="TRANSMEMBRANE PROTEIN 69"/>
    <property type="match status" value="1"/>
</dbReference>
<reference evidence="3 4" key="1">
    <citation type="submission" date="2019-04" db="EMBL/GenBank/DDBJ databases">
        <title>Comparative genomics and transcriptomics to analyze fruiting body development in filamentous ascomycetes.</title>
        <authorList>
            <consortium name="DOE Joint Genome Institute"/>
            <person name="Lutkenhaus R."/>
            <person name="Traeger S."/>
            <person name="Breuer J."/>
            <person name="Kuo A."/>
            <person name="Lipzen A."/>
            <person name="Pangilinan J."/>
            <person name="Dilworth D."/>
            <person name="Sandor L."/>
            <person name="Poggeler S."/>
            <person name="Barry K."/>
            <person name="Grigoriev I.V."/>
            <person name="Nowrousian M."/>
        </authorList>
    </citation>
    <scope>NUCLEOTIDE SEQUENCE [LARGE SCALE GENOMIC DNA]</scope>
    <source>
        <strain evidence="3 4">CBS 389.68</strain>
    </source>
</reference>
<dbReference type="OrthoDB" id="194289at2759"/>
<feature type="region of interest" description="Disordered" evidence="1">
    <location>
        <begin position="1"/>
        <end position="43"/>
    </location>
</feature>
<evidence type="ECO:0000256" key="2">
    <source>
        <dbReference type="SAM" id="Phobius"/>
    </source>
</evidence>
<feature type="compositionally biased region" description="Basic and acidic residues" evidence="1">
    <location>
        <begin position="77"/>
        <end position="90"/>
    </location>
</feature>
<protein>
    <submittedName>
        <fullName evidence="3">Uncharacterized protein</fullName>
    </submittedName>
</protein>
<evidence type="ECO:0000313" key="4">
    <source>
        <dbReference type="Proteomes" id="UP000298138"/>
    </source>
</evidence>
<dbReference type="STRING" id="341454.A0A4S2N2K8"/>
<name>A0A4S2N2K8_9PEZI</name>
<dbReference type="InParanoid" id="A0A4S2N2K8"/>
<evidence type="ECO:0000256" key="1">
    <source>
        <dbReference type="SAM" id="MobiDB-lite"/>
    </source>
</evidence>
<feature type="compositionally biased region" description="Low complexity" evidence="1">
    <location>
        <begin position="29"/>
        <end position="40"/>
    </location>
</feature>
<sequence>MLRPSSLRLLISPSPARNLPRRFPPLPLSSPSRTSILTPRHAPKIPFPRNQIAIFSTTSRHFMDPNLIQPDLRKEREERRQAKLEPHPEKVSTTSSLRPLADMGPGEASAQDGDIDMMKGLRTDLKTVKETFALRDVPREVYYFGGAGLVPYVTTSVATMFMAWDIQHAKHTGYAVLFSRETAESIIQFGEPLQVALGAVILSFLGAIHWGLEFANYGGTHPYRRYTIGILAPVLAWPTIMLPFDYALLVQFVGFTGMYFADVQATTWGWAPRWYMTYRFVLTFVVGACIITTLVGRGKV</sequence>
<feature type="transmembrane region" description="Helical" evidence="2">
    <location>
        <begin position="275"/>
        <end position="296"/>
    </location>
</feature>
<accession>A0A4S2N2K8</accession>